<dbReference type="Pfam" id="PF07859">
    <property type="entry name" value="Abhydrolase_3"/>
    <property type="match status" value="1"/>
</dbReference>
<dbReference type="OrthoDB" id="19653at2759"/>
<keyword evidence="2 5" id="KW-0378">Hydrolase</keyword>
<dbReference type="InterPro" id="IPR050300">
    <property type="entry name" value="GDXG_lipolytic_enzyme"/>
</dbReference>
<dbReference type="EMBL" id="ML977315">
    <property type="protein sequence ID" value="KAF2119459.1"/>
    <property type="molecule type" value="Genomic_DNA"/>
</dbReference>
<dbReference type="InterPro" id="IPR029058">
    <property type="entry name" value="AB_hydrolase_fold"/>
</dbReference>
<dbReference type="GO" id="GO:0016787">
    <property type="term" value="F:hydrolase activity"/>
    <property type="evidence" value="ECO:0007669"/>
    <property type="project" value="UniProtKB-KW"/>
</dbReference>
<evidence type="ECO:0000313" key="6">
    <source>
        <dbReference type="Proteomes" id="UP000799770"/>
    </source>
</evidence>
<proteinExistence type="inferred from homology"/>
<sequence>MTEPTPTTLAPAADPYSYIHYENPEFRGILDPDITEKAKNRFTGFHLIEKSYKKDKFGQDIKVYMLIPDEVWNSTMKQESVNLHVRFHGGGFTTGSGAYKTWWAQHVVNLCKEENAISIAPNYSLMPEATGKELLEDVDAFWKWFQEGQLLEWLRSLNGKKMANVKVNLDNILLSGDSAGGFLCVYSWLTANDALVKKFKVMYLQYPMLRQYTRNETGAYQGYNITKEVAEARVLANEKEIDDMRTKGTLRFRSDSIPPEGMDSAHMMSTTKVNKDGTSSVYSTWKRMFGEDDILERIEKMAKFPKPYPKIFISHGIADKNCPCEETIAFQELLHEKVGADKITIAVEKIPDAAHAFDYDLDEKSVEWLGRLVDRVRKTWRPEIPKSTV</sequence>
<evidence type="ECO:0000256" key="2">
    <source>
        <dbReference type="ARBA" id="ARBA00022801"/>
    </source>
</evidence>
<dbReference type="SUPFAM" id="SSF53474">
    <property type="entry name" value="alpha/beta-Hydrolases"/>
    <property type="match status" value="1"/>
</dbReference>
<name>A0A6A5ZJ56_9PLEO</name>
<reference evidence="5" key="1">
    <citation type="journal article" date="2020" name="Stud. Mycol.">
        <title>101 Dothideomycetes genomes: a test case for predicting lifestyles and emergence of pathogens.</title>
        <authorList>
            <person name="Haridas S."/>
            <person name="Albert R."/>
            <person name="Binder M."/>
            <person name="Bloem J."/>
            <person name="Labutti K."/>
            <person name="Salamov A."/>
            <person name="Andreopoulos B."/>
            <person name="Baker S."/>
            <person name="Barry K."/>
            <person name="Bills G."/>
            <person name="Bluhm B."/>
            <person name="Cannon C."/>
            <person name="Castanera R."/>
            <person name="Culley D."/>
            <person name="Daum C."/>
            <person name="Ezra D."/>
            <person name="Gonzalez J."/>
            <person name="Henrissat B."/>
            <person name="Kuo A."/>
            <person name="Liang C."/>
            <person name="Lipzen A."/>
            <person name="Lutzoni F."/>
            <person name="Magnuson J."/>
            <person name="Mondo S."/>
            <person name="Nolan M."/>
            <person name="Ohm R."/>
            <person name="Pangilinan J."/>
            <person name="Park H.-J."/>
            <person name="Ramirez L."/>
            <person name="Alfaro M."/>
            <person name="Sun H."/>
            <person name="Tritt A."/>
            <person name="Yoshinaga Y."/>
            <person name="Zwiers L.-H."/>
            <person name="Turgeon B."/>
            <person name="Goodwin S."/>
            <person name="Spatafora J."/>
            <person name="Crous P."/>
            <person name="Grigoriev I."/>
        </authorList>
    </citation>
    <scope>NUCLEOTIDE SEQUENCE</scope>
    <source>
        <strain evidence="5">CBS 627.86</strain>
    </source>
</reference>
<evidence type="ECO:0000259" key="4">
    <source>
        <dbReference type="Pfam" id="PF07859"/>
    </source>
</evidence>
<dbReference type="PANTHER" id="PTHR48081:SF3">
    <property type="entry name" value="ALPHA_BETA HYDROLASE FOLD-3 DOMAIN-CONTAINING PROTEIN"/>
    <property type="match status" value="1"/>
</dbReference>
<accession>A0A6A5ZJ56</accession>
<dbReference type="Proteomes" id="UP000799770">
    <property type="component" value="Unassembled WGS sequence"/>
</dbReference>
<dbReference type="InterPro" id="IPR033140">
    <property type="entry name" value="Lipase_GDXG_put_SER_AS"/>
</dbReference>
<gene>
    <name evidence="5" type="ORF">BDV96DRAFT_684051</name>
</gene>
<evidence type="ECO:0000313" key="5">
    <source>
        <dbReference type="EMBL" id="KAF2119459.1"/>
    </source>
</evidence>
<evidence type="ECO:0000256" key="3">
    <source>
        <dbReference type="PROSITE-ProRule" id="PRU10038"/>
    </source>
</evidence>
<dbReference type="AlphaFoldDB" id="A0A6A5ZJ56"/>
<dbReference type="InterPro" id="IPR013094">
    <property type="entry name" value="AB_hydrolase_3"/>
</dbReference>
<comment type="similarity">
    <text evidence="1">Belongs to the 'GDXG' lipolytic enzyme family.</text>
</comment>
<evidence type="ECO:0000256" key="1">
    <source>
        <dbReference type="ARBA" id="ARBA00010515"/>
    </source>
</evidence>
<dbReference type="PANTHER" id="PTHR48081">
    <property type="entry name" value="AB HYDROLASE SUPERFAMILY PROTEIN C4A8.06C"/>
    <property type="match status" value="1"/>
</dbReference>
<feature type="active site" evidence="3">
    <location>
        <position position="178"/>
    </location>
</feature>
<dbReference type="Gene3D" id="3.40.50.1820">
    <property type="entry name" value="alpha/beta hydrolase"/>
    <property type="match status" value="1"/>
</dbReference>
<organism evidence="5 6">
    <name type="scientific">Lophiotrema nucula</name>
    <dbReference type="NCBI Taxonomy" id="690887"/>
    <lineage>
        <taxon>Eukaryota</taxon>
        <taxon>Fungi</taxon>
        <taxon>Dikarya</taxon>
        <taxon>Ascomycota</taxon>
        <taxon>Pezizomycotina</taxon>
        <taxon>Dothideomycetes</taxon>
        <taxon>Pleosporomycetidae</taxon>
        <taxon>Pleosporales</taxon>
        <taxon>Lophiotremataceae</taxon>
        <taxon>Lophiotrema</taxon>
    </lineage>
</organism>
<dbReference type="PROSITE" id="PS01174">
    <property type="entry name" value="LIPASE_GDXG_SER"/>
    <property type="match status" value="1"/>
</dbReference>
<keyword evidence="6" id="KW-1185">Reference proteome</keyword>
<feature type="domain" description="Alpha/beta hydrolase fold-3" evidence="4">
    <location>
        <begin position="85"/>
        <end position="227"/>
    </location>
</feature>
<protein>
    <submittedName>
        <fullName evidence="5">Alpha/Beta hydrolase protein</fullName>
    </submittedName>
</protein>